<feature type="domain" description="DUF3638" evidence="9">
    <location>
        <begin position="2001"/>
        <end position="2220"/>
    </location>
</feature>
<evidence type="ECO:0000259" key="11">
    <source>
        <dbReference type="Pfam" id="PF20255"/>
    </source>
</evidence>
<evidence type="ECO:0000256" key="5">
    <source>
        <dbReference type="ARBA" id="ARBA00022801"/>
    </source>
</evidence>
<dbReference type="Pfam" id="PF12359">
    <property type="entry name" value="DUF3645"/>
    <property type="match status" value="1"/>
</dbReference>
<keyword evidence="6" id="KW-0788">Thiol protease</keyword>
<feature type="compositionally biased region" description="Basic and acidic residues" evidence="8">
    <location>
        <begin position="2820"/>
        <end position="2832"/>
    </location>
</feature>
<evidence type="ECO:0000256" key="6">
    <source>
        <dbReference type="ARBA" id="ARBA00022807"/>
    </source>
</evidence>
<sequence>MSKLRYIVNHVFLPPKLPQQDDSGVVKDTALIEKCLEALTSFQAQVPVKEHPEWEPCIRMLRNMLRLRDADGGLLAEEVESALGQMADGDVLALHIRGQNAGLIIRRLLDQYSFESFEVSPTAEAVTETKGRLKRCFPGPAVAISQDRIADSSFRGPLTSFLVRLDIETPKEASPTTKKAKSSVIETRDTVHPGLITELLTGILFAVGQPLNIPRIHKNTRDEVLWKDTLNPWRRSSLWLLLRVALQTSLIRHGDTNDSPVRYKSFLMFFMAYILQDALQASLSSCLLFCMMAKISRRAVKLDSADQPSWLRYIQTTVNAVQQELSRRWNAIENSEGTLGTQRDLDLSQLCFLQDTRLTLSTLKPYLMKVMAQTGLSSSLCSFKPNCSLRIRQNSLSLPVLTLLDDADKDKSRLIVTDLELWVPDCLDDWLKKNLDSQATCTALANLISDYAAIATSIHSHDPEGISLMLLTLMELWTALDKCTVHHYPLLQDYDHEFPEQLFEPLLLPKKPQMDRLLRVEEYVAARRSSAKPRCPSIFCSTGDTMSFAVRYFEQSPQHQELRREIELKAESERSEKELELEEKYHQYQSLMQESAEIDCESEDRWIGYRLVPRHSSSCYKCALQRWARGLKIDAHEWPLPEKESEAKSAVFELDVPIAISKWRDTTYSVLVDVFSVRHPSWHGSRGKIYSLHSYTNLNRFAKSQAGRLQLASVLKPFSVSHYGSELKVSNASKETVCLKNGLRYAVYDSAMDQWAADLLNRCDVREKCTFKLPPGPYETLQYAVDSTIHTSNEVIAGQAKCPEALSLHEFYAFASLRSGHRLQWRAIARELAAGALNFNREETHALILQAAWQAGPLGQLLLCRDSHADLEEEDFGMSMLSVLDDALSAVEGNWQGATAARTFTALATRLLSFTSTQTVRERCFRYLRRAREITLRWARELNRRLQAGEKEEELKGLNARTLEMALSCYGTFDVDLEHIPSLLKSDEDVAVVTECSIIVHDRCPAKVDGLPVSMRALWCRHWRLAHRLEPVLRRHILAHRNGLDITVRRLWQEYQPGVSWTCLEAPNERWLKTETSGKGSLCPVIVHLNLLDGSLLINGSPLTRLPRSYESHPTYHRLFGEKVLDVVPSAMEGMVYATRNELFGYQVHFGMHCSELIIRTRKDECVHELLPLHALQNDFPDAFIRGYAHWMDTETGFVELRPMADAWKLSLENWQMRSEGQNWVLVRGTSKLVDIRSCTAISISKVLGPLEQRPHIHITLDLDTEALRVHLPRFKLDFFLKKGAQRLESKQFRGMIVDANQLFGTLTGLCNKLVLRGIKCPERSVIIPHGDVTFRPDGHHVHVQINTSSENHIPHHLYRIDDLLGRLVDNGSLKSKLFKYYLHAVTAHCLTDSLTGRTGTEEALYGLMSASAQSFHVLGPTETGILELIAQLTPRRQCYPRHLRVMQEVDWLELSPLSQHNSFCGAVASIFKQARTFQMFQDTPAELPDAVVDASQGLVQRASIRDSAYRVHGFGAEDHTTEHDMAYPARDNPPDGSRRLQTYLTAKLVDCWTTDLKICGQLLHEVESWGNRIHGPRSEDAILLGYDAKWLDPHADHLPNDWCGLQSALSHSLMERDKYRVMIFLSTLTYSRNVKRELVETLLAFATVPELRTLRPPGHPFFELQHGYSPERKRLASMAESKARPYHECPEINLPQLIYETEESADDRRRNAYERTMKIRVEAFVDFLIEQWPRVDISGPTDTDYSTYISVRTAMTEAKAWFHKWRCNSEFRDYIQQAQNVLNGLTPKEPTLRQYQFSKPLERYSPNRTYIRFSDITERAAPCPPEVYRENLDCWIDQQSTGLANYSSLLSLVTRLSLEHPAGYERQYTNDLLKSYNSMPVDTVFKLKGSRITLKSTLEDHFTKCKSYVGCFYNAICRCLEAEQSIARQIACKARMWPRLSPTSLLRHLAGTERANLVHHWKECLVHYGLAISALQRAERLISCGENDAELLGELGNAGHQGWNPMEYPDWLLLEIENNLLIRPVQAQIALEMITPSSGKNSVMQLNMGEGKSSVIVPIVAATLADGKKLSRVVVLRPLSNQMFHLLVQKLGGMLNRRIFYMPISRSLQLDVHQASQIRNLFEECMRTGGILLAQPEHLLSFQLMGPERLLSSQSEVGRSIIQTQCWLEENSRDILDESDEILSVRFELIYTIGTQRTIELNPDRWTVIQHILGLVGRFSAVVLEEFPHGLEVRHGSAGSFPHIRILQPPAGDKLLEMVAHEVCNMGLPGVPVWSFPQHVRDLLFRFLVNPDMDKATADPLHRTVFSTAPMEKILLLVKGLIAGGILDFALRRKRWRVNYGLHLSRTMLAVPYHAKDCPAARAEFSHPDTTIVLTCLSYYYLGLSDQQLYTSFETLLLCDQAQEEYECWIRNTPELPVAFRSLRGINLSDHTQCSQALFPALRFSKGAIDFYMSEIVFPKEMKEFPHKLSSSGWDIARDKAHPTTGFSGTNDSRYILPLSISQCDLPQLLSTNATVLTHILRSENKFECVKQGDNGEKLDAKSLLQTVVGSEPPVRVILDVGAQVLELENEEVARVWLSQSSSQVQAAVFFDKHNELVVMSRDWVTEPLMVSPFAKQMDQCLIYLDEAHTRGTDLKLPTDYRAAVTLGPGLTKDRLVQACMRMRKLGKGQSVMFCGPAEVERKILQSSGKARGDIIDVFDVLKWSILETCTHTRRCIPLWATQGLRYQRCHSAWSRLSNGKNKEISNHLAEPLLEPEAKSIVERYGIGERRLEEKILLQDSDDKSLMTRSEQLNAIRAKCREFGLSSFGDATLQEEQERELSPESEREQQVERPPAMKPHEHTIHPDVRNFILHGTLNRSSDAFQPAFKSLRNTSAAKSLERDAWPEDLLVTSDFARTVKAPKNQLLDSFLRPVQWIASCRNGTSVDYVTLSPYEAQEFLPFIRLNKAVTLHVYSPRVSASMRTFEDLSFCAIPEVPQPPLVPSTIMQLNLFAGQLYLRNFEDYHSLCRFLGLCSSPPDGSVRVACDGFVDPTGRRVVDPAMARECPFTKSPVDFLRAVIALRRKGQGFAKSHFGEILNGELITREKFQGEKLAG</sequence>
<keyword evidence="5" id="KW-0378">Hydrolase</keyword>
<organism evidence="12 13">
    <name type="scientific">Trichoglossum hirsutum</name>
    <dbReference type="NCBI Taxonomy" id="265104"/>
    <lineage>
        <taxon>Eukaryota</taxon>
        <taxon>Fungi</taxon>
        <taxon>Dikarya</taxon>
        <taxon>Ascomycota</taxon>
        <taxon>Pezizomycotina</taxon>
        <taxon>Geoglossomycetes</taxon>
        <taxon>Geoglossales</taxon>
        <taxon>Geoglossaceae</taxon>
        <taxon>Trichoglossum</taxon>
    </lineage>
</organism>
<evidence type="ECO:0000256" key="1">
    <source>
        <dbReference type="ARBA" id="ARBA00000707"/>
    </source>
</evidence>
<feature type="domain" description="DUF3645" evidence="10">
    <location>
        <begin position="2344"/>
        <end position="2376"/>
    </location>
</feature>
<dbReference type="InterPro" id="IPR022099">
    <property type="entry name" value="DUF3638"/>
</dbReference>
<keyword evidence="7" id="KW-0175">Coiled coil</keyword>
<proteinExistence type="predicted"/>
<keyword evidence="13" id="KW-1185">Reference proteome</keyword>
<dbReference type="GO" id="GO:0004843">
    <property type="term" value="F:cysteine-type deubiquitinase activity"/>
    <property type="evidence" value="ECO:0007669"/>
    <property type="project" value="UniProtKB-EC"/>
</dbReference>
<accession>A0A9P8LIS2</accession>
<evidence type="ECO:0000256" key="4">
    <source>
        <dbReference type="ARBA" id="ARBA00022786"/>
    </source>
</evidence>
<evidence type="ECO:0000256" key="8">
    <source>
        <dbReference type="SAM" id="MobiDB-lite"/>
    </source>
</evidence>
<protein>
    <recommendedName>
        <fullName evidence="2">ubiquitinyl hydrolase 1</fullName>
        <ecNumber evidence="2">3.4.19.12</ecNumber>
    </recommendedName>
</protein>
<evidence type="ECO:0000256" key="3">
    <source>
        <dbReference type="ARBA" id="ARBA00022670"/>
    </source>
</evidence>
<feature type="region of interest" description="Disordered" evidence="8">
    <location>
        <begin position="2815"/>
        <end position="2843"/>
    </location>
</feature>
<evidence type="ECO:0000259" key="10">
    <source>
        <dbReference type="Pfam" id="PF12359"/>
    </source>
</evidence>
<name>A0A9P8LIS2_9PEZI</name>
<dbReference type="Pfam" id="PF12340">
    <property type="entry name" value="DUF3638"/>
    <property type="match status" value="1"/>
</dbReference>
<gene>
    <name evidence="12" type="ORF">GP486_000421</name>
</gene>
<dbReference type="PANTHER" id="PTHR13367">
    <property type="entry name" value="UBIQUITIN THIOESTERASE"/>
    <property type="match status" value="1"/>
</dbReference>
<evidence type="ECO:0000313" key="13">
    <source>
        <dbReference type="Proteomes" id="UP000750711"/>
    </source>
</evidence>
<keyword evidence="4" id="KW-0833">Ubl conjugation pathway</keyword>
<dbReference type="InterPro" id="IPR046541">
    <property type="entry name" value="DUF6606"/>
</dbReference>
<dbReference type="InterPro" id="IPR022105">
    <property type="entry name" value="DUF3645"/>
</dbReference>
<feature type="coiled-coil region" evidence="7">
    <location>
        <begin position="562"/>
        <end position="594"/>
    </location>
</feature>
<comment type="caution">
    <text evidence="12">The sequence shown here is derived from an EMBL/GenBank/DDBJ whole genome shotgun (WGS) entry which is preliminary data.</text>
</comment>
<reference evidence="12" key="1">
    <citation type="submission" date="2021-03" db="EMBL/GenBank/DDBJ databases">
        <title>Comparative genomics and phylogenomic investigation of the class Geoglossomycetes provide insights into ecological specialization and systematics.</title>
        <authorList>
            <person name="Melie T."/>
            <person name="Pirro S."/>
            <person name="Miller A.N."/>
            <person name="Quandt A."/>
        </authorList>
    </citation>
    <scope>NUCLEOTIDE SEQUENCE</scope>
    <source>
        <strain evidence="12">CAQ_001_2017</strain>
    </source>
</reference>
<evidence type="ECO:0000256" key="7">
    <source>
        <dbReference type="SAM" id="Coils"/>
    </source>
</evidence>
<dbReference type="Proteomes" id="UP000750711">
    <property type="component" value="Unassembled WGS sequence"/>
</dbReference>
<dbReference type="Pfam" id="PF20255">
    <property type="entry name" value="DUF6606"/>
    <property type="match status" value="1"/>
</dbReference>
<dbReference type="InterPro" id="IPR051346">
    <property type="entry name" value="OTU_Deubiquitinase"/>
</dbReference>
<evidence type="ECO:0000259" key="9">
    <source>
        <dbReference type="Pfam" id="PF12340"/>
    </source>
</evidence>
<dbReference type="EC" id="3.4.19.12" evidence="2"/>
<feature type="domain" description="DUF6606" evidence="11">
    <location>
        <begin position="7"/>
        <end position="276"/>
    </location>
</feature>
<keyword evidence="3" id="KW-0645">Protease</keyword>
<evidence type="ECO:0000313" key="12">
    <source>
        <dbReference type="EMBL" id="KAH0566189.1"/>
    </source>
</evidence>
<dbReference type="GO" id="GO:0006508">
    <property type="term" value="P:proteolysis"/>
    <property type="evidence" value="ECO:0007669"/>
    <property type="project" value="UniProtKB-KW"/>
</dbReference>
<dbReference type="EMBL" id="JAGHQM010000027">
    <property type="protein sequence ID" value="KAH0566189.1"/>
    <property type="molecule type" value="Genomic_DNA"/>
</dbReference>
<dbReference type="PANTHER" id="PTHR13367:SF34">
    <property type="match status" value="1"/>
</dbReference>
<comment type="catalytic activity">
    <reaction evidence="1">
        <text>Thiol-dependent hydrolysis of ester, thioester, amide, peptide and isopeptide bonds formed by the C-terminal Gly of ubiquitin (a 76-residue protein attached to proteins as an intracellular targeting signal).</text>
        <dbReference type="EC" id="3.4.19.12"/>
    </reaction>
</comment>
<evidence type="ECO:0000256" key="2">
    <source>
        <dbReference type="ARBA" id="ARBA00012759"/>
    </source>
</evidence>